<dbReference type="Proteomes" id="UP000199608">
    <property type="component" value="Unassembled WGS sequence"/>
</dbReference>
<feature type="modified residue" description="4-aspartylphosphate" evidence="2">
    <location>
        <position position="57"/>
    </location>
</feature>
<gene>
    <name evidence="4" type="ORF">SAMN04487931_103416</name>
</gene>
<evidence type="ECO:0000313" key="5">
    <source>
        <dbReference type="Proteomes" id="UP000199608"/>
    </source>
</evidence>
<dbReference type="Gene3D" id="3.40.50.2300">
    <property type="match status" value="1"/>
</dbReference>
<dbReference type="GO" id="GO:0000160">
    <property type="term" value="P:phosphorelay signal transduction system"/>
    <property type="evidence" value="ECO:0007669"/>
    <property type="project" value="InterPro"/>
</dbReference>
<evidence type="ECO:0000256" key="2">
    <source>
        <dbReference type="PROSITE-ProRule" id="PRU00169"/>
    </source>
</evidence>
<dbReference type="SMART" id="SM00448">
    <property type="entry name" value="REC"/>
    <property type="match status" value="1"/>
</dbReference>
<accession>A0A1H2EXD8</accession>
<dbReference type="InterPro" id="IPR050595">
    <property type="entry name" value="Bact_response_regulator"/>
</dbReference>
<dbReference type="SUPFAM" id="SSF52172">
    <property type="entry name" value="CheY-like"/>
    <property type="match status" value="1"/>
</dbReference>
<name>A0A1H2EXD8_9BACT</name>
<dbReference type="RefSeq" id="WP_092232068.1">
    <property type="nucleotide sequence ID" value="NZ_FNLL01000003.1"/>
</dbReference>
<dbReference type="InterPro" id="IPR001789">
    <property type="entry name" value="Sig_transdc_resp-reg_receiver"/>
</dbReference>
<dbReference type="AlphaFoldDB" id="A0A1H2EXD8"/>
<sequence>MADVKKLLIVDDNEDILSTFYDFFNSMGYEVETAVDGFAALKLIKSTSIVFNCLITDLVMPNISGVGLISIIKKEYPDIKVIAMTGYGDQPGALASEAKADIVLFKPVDLFKIENMVSRLINRETDK</sequence>
<organism evidence="4 5">
    <name type="scientific">Desulfobacula phenolica</name>
    <dbReference type="NCBI Taxonomy" id="90732"/>
    <lineage>
        <taxon>Bacteria</taxon>
        <taxon>Pseudomonadati</taxon>
        <taxon>Thermodesulfobacteriota</taxon>
        <taxon>Desulfobacteria</taxon>
        <taxon>Desulfobacterales</taxon>
        <taxon>Desulfobacteraceae</taxon>
        <taxon>Desulfobacula</taxon>
    </lineage>
</organism>
<protein>
    <submittedName>
        <fullName evidence="4">Response regulator receiver domain-containing protein</fullName>
    </submittedName>
</protein>
<evidence type="ECO:0000256" key="1">
    <source>
        <dbReference type="ARBA" id="ARBA00022553"/>
    </source>
</evidence>
<dbReference type="PANTHER" id="PTHR44591:SF3">
    <property type="entry name" value="RESPONSE REGULATORY DOMAIN-CONTAINING PROTEIN"/>
    <property type="match status" value="1"/>
</dbReference>
<evidence type="ECO:0000259" key="3">
    <source>
        <dbReference type="PROSITE" id="PS50110"/>
    </source>
</evidence>
<dbReference type="EMBL" id="FNLL01000003">
    <property type="protein sequence ID" value="SDT99767.1"/>
    <property type="molecule type" value="Genomic_DNA"/>
</dbReference>
<proteinExistence type="predicted"/>
<dbReference type="Pfam" id="PF00072">
    <property type="entry name" value="Response_reg"/>
    <property type="match status" value="1"/>
</dbReference>
<keyword evidence="1 2" id="KW-0597">Phosphoprotein</keyword>
<feature type="domain" description="Response regulatory" evidence="3">
    <location>
        <begin position="6"/>
        <end position="121"/>
    </location>
</feature>
<dbReference type="PANTHER" id="PTHR44591">
    <property type="entry name" value="STRESS RESPONSE REGULATOR PROTEIN 1"/>
    <property type="match status" value="1"/>
</dbReference>
<reference evidence="5" key="1">
    <citation type="submission" date="2016-10" db="EMBL/GenBank/DDBJ databases">
        <authorList>
            <person name="Varghese N."/>
            <person name="Submissions S."/>
        </authorList>
    </citation>
    <scope>NUCLEOTIDE SEQUENCE [LARGE SCALE GENOMIC DNA]</scope>
    <source>
        <strain evidence="5">DSM 3384</strain>
    </source>
</reference>
<keyword evidence="5" id="KW-1185">Reference proteome</keyword>
<dbReference type="InterPro" id="IPR011006">
    <property type="entry name" value="CheY-like_superfamily"/>
</dbReference>
<evidence type="ECO:0000313" key="4">
    <source>
        <dbReference type="EMBL" id="SDT99767.1"/>
    </source>
</evidence>
<dbReference type="PROSITE" id="PS50110">
    <property type="entry name" value="RESPONSE_REGULATORY"/>
    <property type="match status" value="1"/>
</dbReference>